<comment type="caution">
    <text evidence="5">The sequence shown here is derived from an EMBL/GenBank/DDBJ whole genome shotgun (WGS) entry which is preliminary data.</text>
</comment>
<evidence type="ECO:0000313" key="6">
    <source>
        <dbReference type="Proteomes" id="UP001180020"/>
    </source>
</evidence>
<evidence type="ECO:0000313" key="5">
    <source>
        <dbReference type="EMBL" id="KAK1296152.1"/>
    </source>
</evidence>
<dbReference type="PANTHER" id="PTHR12770:SF22">
    <property type="entry name" value="PROTEIN ROOT UVB SENSITIVE 1, CHLOROPLASTIC"/>
    <property type="match status" value="1"/>
</dbReference>
<feature type="region of interest" description="Disordered" evidence="2">
    <location>
        <begin position="60"/>
        <end position="83"/>
    </location>
</feature>
<dbReference type="Pfam" id="PF04884">
    <property type="entry name" value="UVB_sens_prot"/>
    <property type="match status" value="1"/>
</dbReference>
<sequence>MNGMAETMISYGRLTPLQWRHHNLPRVWFGTPPLHLSSTIQFHVSKPERGGRKDNFPYPITSLSFTQPPPPPNNNNNNNGGGGDGWNPFEGGWWWDHSNIPLPYLLLSIPSLYGGRVVGDTKWWCWSSSTKTTVLVFLLSLLCGSFNLSPAIARTPATDGDDGDDDLIWEVRGSKRTSCLIPDPAKDAFVAPPVFSLLGLNWRDHSLRLGHGLKDLLMRLLLPEGYPDSVSSDYLEYSLWRGVQGVASQISGVLSTQALLYAVGLGKGAIPTAAAVNWVLKDGIGYLSKIMLSKFGRHFDVNPKGWRLFADLLENAAYGLELLTPAFPNLFVTLGAAAGAGRSAAALIQAATRSCFCAGFATRRNFAEVIAKGEAQGMVSKFVGIMLGIVLANYISTSTPFAIASFTAVTAVHMFCNLKSYQSIQLRTLNPYRASLMFSEYLLSGQIPSVKEVNDEEPLFPALQLVNVNPTHKGGPHILSAEAKYAATLIDRRLQLGSKLSEVVTNKEDALALIDLFRDEGYMLAERKGKFCVILKESSSPQDMLKSVFHVNYLYWLERNAVLEPRTIAEDCKPGGRLRVSLDYVWREFNYVQQDGQVLGWVTDGLIARPLPTRIRVGHTGLP</sequence>
<dbReference type="InterPro" id="IPR054549">
    <property type="entry name" value="UVB_sens_RUS_dom"/>
</dbReference>
<reference evidence="5" key="2">
    <citation type="submission" date="2023-06" db="EMBL/GenBank/DDBJ databases">
        <authorList>
            <person name="Ma L."/>
            <person name="Liu K.-W."/>
            <person name="Li Z."/>
            <person name="Hsiao Y.-Y."/>
            <person name="Qi Y."/>
            <person name="Fu T."/>
            <person name="Tang G."/>
            <person name="Zhang D."/>
            <person name="Sun W.-H."/>
            <person name="Liu D.-K."/>
            <person name="Li Y."/>
            <person name="Chen G.-Z."/>
            <person name="Liu X.-D."/>
            <person name="Liao X.-Y."/>
            <person name="Jiang Y.-T."/>
            <person name="Yu X."/>
            <person name="Hao Y."/>
            <person name="Huang J."/>
            <person name="Zhao X.-W."/>
            <person name="Ke S."/>
            <person name="Chen Y.-Y."/>
            <person name="Wu W.-L."/>
            <person name="Hsu J.-L."/>
            <person name="Lin Y.-F."/>
            <person name="Huang M.-D."/>
            <person name="Li C.-Y."/>
            <person name="Huang L."/>
            <person name="Wang Z.-W."/>
            <person name="Zhao X."/>
            <person name="Zhong W.-Y."/>
            <person name="Peng D.-H."/>
            <person name="Ahmad S."/>
            <person name="Lan S."/>
            <person name="Zhang J.-S."/>
            <person name="Tsai W.-C."/>
            <person name="Van De Peer Y."/>
            <person name="Liu Z.-J."/>
        </authorList>
    </citation>
    <scope>NUCLEOTIDE SEQUENCE</scope>
    <source>
        <strain evidence="5">CP</strain>
        <tissue evidence="5">Leaves</tissue>
    </source>
</reference>
<protein>
    <recommendedName>
        <fullName evidence="7">Protein root UVB sensitive 1, chloroplastic</fullName>
    </recommendedName>
</protein>
<evidence type="ECO:0000256" key="2">
    <source>
        <dbReference type="SAM" id="MobiDB-lite"/>
    </source>
</evidence>
<dbReference type="Pfam" id="PF24160">
    <property type="entry name" value="UVB_sens_C"/>
    <property type="match status" value="1"/>
</dbReference>
<gene>
    <name evidence="5" type="ORF">QJS10_CPB15g01703</name>
</gene>
<feature type="domain" description="Protein root UVB sensitive/RUS" evidence="3">
    <location>
        <begin position="213"/>
        <end position="443"/>
    </location>
</feature>
<reference evidence="5" key="1">
    <citation type="journal article" date="2023" name="Nat. Commun.">
        <title>Diploid and tetraploid genomes of Acorus and the evolution of monocots.</title>
        <authorList>
            <person name="Ma L."/>
            <person name="Liu K.W."/>
            <person name="Li Z."/>
            <person name="Hsiao Y.Y."/>
            <person name="Qi Y."/>
            <person name="Fu T."/>
            <person name="Tang G.D."/>
            <person name="Zhang D."/>
            <person name="Sun W.H."/>
            <person name="Liu D.K."/>
            <person name="Li Y."/>
            <person name="Chen G.Z."/>
            <person name="Liu X.D."/>
            <person name="Liao X.Y."/>
            <person name="Jiang Y.T."/>
            <person name="Yu X."/>
            <person name="Hao Y."/>
            <person name="Huang J."/>
            <person name="Zhao X.W."/>
            <person name="Ke S."/>
            <person name="Chen Y.Y."/>
            <person name="Wu W.L."/>
            <person name="Hsu J.L."/>
            <person name="Lin Y.F."/>
            <person name="Huang M.D."/>
            <person name="Li C.Y."/>
            <person name="Huang L."/>
            <person name="Wang Z.W."/>
            <person name="Zhao X."/>
            <person name="Zhong W.Y."/>
            <person name="Peng D.H."/>
            <person name="Ahmad S."/>
            <person name="Lan S."/>
            <person name="Zhang J.S."/>
            <person name="Tsai W.C."/>
            <person name="Van de Peer Y."/>
            <person name="Liu Z.J."/>
        </authorList>
    </citation>
    <scope>NUCLEOTIDE SEQUENCE</scope>
    <source>
        <strain evidence="5">CP</strain>
    </source>
</reference>
<dbReference type="GO" id="GO:0032502">
    <property type="term" value="P:developmental process"/>
    <property type="evidence" value="ECO:0007669"/>
    <property type="project" value="TreeGrafter"/>
</dbReference>
<accession>A0AAV9D7I9</accession>
<organism evidence="5 6">
    <name type="scientific">Acorus calamus</name>
    <name type="common">Sweet flag</name>
    <dbReference type="NCBI Taxonomy" id="4465"/>
    <lineage>
        <taxon>Eukaryota</taxon>
        <taxon>Viridiplantae</taxon>
        <taxon>Streptophyta</taxon>
        <taxon>Embryophyta</taxon>
        <taxon>Tracheophyta</taxon>
        <taxon>Spermatophyta</taxon>
        <taxon>Magnoliopsida</taxon>
        <taxon>Liliopsida</taxon>
        <taxon>Acoraceae</taxon>
        <taxon>Acorus</taxon>
    </lineage>
</organism>
<dbReference type="GO" id="GO:0010224">
    <property type="term" value="P:response to UV-B"/>
    <property type="evidence" value="ECO:0007669"/>
    <property type="project" value="TreeGrafter"/>
</dbReference>
<dbReference type="InterPro" id="IPR055412">
    <property type="entry name" value="UVB_sens_C"/>
</dbReference>
<dbReference type="Proteomes" id="UP001180020">
    <property type="component" value="Unassembled WGS sequence"/>
</dbReference>
<dbReference type="AlphaFoldDB" id="A0AAV9D7I9"/>
<keyword evidence="6" id="KW-1185">Reference proteome</keyword>
<evidence type="ECO:0000256" key="1">
    <source>
        <dbReference type="ARBA" id="ARBA00007558"/>
    </source>
</evidence>
<proteinExistence type="inferred from homology"/>
<evidence type="ECO:0000259" key="3">
    <source>
        <dbReference type="Pfam" id="PF04884"/>
    </source>
</evidence>
<evidence type="ECO:0008006" key="7">
    <source>
        <dbReference type="Google" id="ProtNLM"/>
    </source>
</evidence>
<name>A0AAV9D7I9_ACOCL</name>
<dbReference type="GO" id="GO:0009941">
    <property type="term" value="C:chloroplast envelope"/>
    <property type="evidence" value="ECO:0007669"/>
    <property type="project" value="TreeGrafter"/>
</dbReference>
<evidence type="ECO:0000259" key="4">
    <source>
        <dbReference type="Pfam" id="PF24160"/>
    </source>
</evidence>
<feature type="domain" description="Root UVB sensitive protein C-terminal" evidence="4">
    <location>
        <begin position="493"/>
        <end position="563"/>
    </location>
</feature>
<dbReference type="InterPro" id="IPR006968">
    <property type="entry name" value="RUS_fam"/>
</dbReference>
<dbReference type="PANTHER" id="PTHR12770">
    <property type="entry name" value="RUS1 FAMILY PROTEIN C16ORF58"/>
    <property type="match status" value="1"/>
</dbReference>
<comment type="similarity">
    <text evidence="1">Belongs to the RUS1 family.</text>
</comment>
<dbReference type="EMBL" id="JAUJYO010000015">
    <property type="protein sequence ID" value="KAK1296152.1"/>
    <property type="molecule type" value="Genomic_DNA"/>
</dbReference>